<gene>
    <name evidence="7" type="ORF">FHS81_000262</name>
</gene>
<dbReference type="Gene3D" id="3.40.109.10">
    <property type="entry name" value="NADH Oxidase"/>
    <property type="match status" value="1"/>
</dbReference>
<dbReference type="PANTHER" id="PTHR43543:SF1">
    <property type="entry name" value="MALONIC SEMIALDEHYDE REDUCTASE RUTE-RELATED"/>
    <property type="match status" value="1"/>
</dbReference>
<evidence type="ECO:0000259" key="6">
    <source>
        <dbReference type="Pfam" id="PF00881"/>
    </source>
</evidence>
<dbReference type="EC" id="1.-.-.-" evidence="5"/>
<accession>A0A7W5Z1A2</accession>
<name>A0A7W5Z1A2_9HYPH</name>
<dbReference type="GO" id="GO:0016491">
    <property type="term" value="F:oxidoreductase activity"/>
    <property type="evidence" value="ECO:0007669"/>
    <property type="project" value="UniProtKB-UniRule"/>
</dbReference>
<evidence type="ECO:0000256" key="2">
    <source>
        <dbReference type="ARBA" id="ARBA00022643"/>
    </source>
</evidence>
<protein>
    <recommendedName>
        <fullName evidence="5">Putative NADH dehydrogenase/NAD(P)H nitroreductase FHS81_000262</fullName>
        <ecNumber evidence="5">1.-.-.-</ecNumber>
    </recommendedName>
</protein>
<evidence type="ECO:0000313" key="7">
    <source>
        <dbReference type="EMBL" id="MBB3808208.1"/>
    </source>
</evidence>
<dbReference type="SUPFAM" id="SSF55469">
    <property type="entry name" value="FMN-dependent nitroreductase-like"/>
    <property type="match status" value="1"/>
</dbReference>
<dbReference type="InterPro" id="IPR023936">
    <property type="entry name" value="RutE-like"/>
</dbReference>
<dbReference type="PANTHER" id="PTHR43543">
    <property type="entry name" value="MALONIC SEMIALDEHYDE REDUCTASE RUTE-RELATED"/>
    <property type="match status" value="1"/>
</dbReference>
<keyword evidence="4 5" id="KW-0560">Oxidoreductase</keyword>
<reference evidence="7 8" key="1">
    <citation type="submission" date="2020-08" db="EMBL/GenBank/DDBJ databases">
        <title>Genomic Encyclopedia of Type Strains, Phase IV (KMG-IV): sequencing the most valuable type-strain genomes for metagenomic binning, comparative biology and taxonomic classification.</title>
        <authorList>
            <person name="Goeker M."/>
        </authorList>
    </citation>
    <scope>NUCLEOTIDE SEQUENCE [LARGE SCALE GENOMIC DNA]</scope>
    <source>
        <strain evidence="7 8">DSM 28760</strain>
    </source>
</reference>
<dbReference type="CDD" id="cd02148">
    <property type="entry name" value="RutE-like"/>
    <property type="match status" value="1"/>
</dbReference>
<dbReference type="HAMAP" id="MF_01204">
    <property type="entry name" value="Oxidoreductase_RutE_HadB"/>
    <property type="match status" value="1"/>
</dbReference>
<sequence>MTDKASHRPLDAAALDQLFRTARTYNGWKDIPVSDDLLRQVAELAKLGPTAVNALPARYVFVRSQEAKAKLAPLLSEGNRAKSLSAPATVIIGYDTDFPEHLPRLFPHADAKSWFAGNAAAIEETAFRNSSLQGAYFILAARALGLDTGPMSGFDKDGVDAAFFPGGKVKTNFIVNVGYGDPESVFERLPRLAFEEYASIV</sequence>
<evidence type="ECO:0000256" key="4">
    <source>
        <dbReference type="ARBA" id="ARBA00023002"/>
    </source>
</evidence>
<feature type="domain" description="Nitroreductase" evidence="6">
    <location>
        <begin position="29"/>
        <end position="163"/>
    </location>
</feature>
<organism evidence="7 8">
    <name type="scientific">Pseudochelatococcus contaminans</name>
    <dbReference type="NCBI Taxonomy" id="1538103"/>
    <lineage>
        <taxon>Bacteria</taxon>
        <taxon>Pseudomonadati</taxon>
        <taxon>Pseudomonadota</taxon>
        <taxon>Alphaproteobacteria</taxon>
        <taxon>Hyphomicrobiales</taxon>
        <taxon>Chelatococcaceae</taxon>
        <taxon>Pseudochelatococcus</taxon>
    </lineage>
</organism>
<evidence type="ECO:0000313" key="8">
    <source>
        <dbReference type="Proteomes" id="UP000537592"/>
    </source>
</evidence>
<proteinExistence type="inferred from homology"/>
<comment type="cofactor">
    <cofactor evidence="5">
        <name>FMN</name>
        <dbReference type="ChEBI" id="CHEBI:58210"/>
    </cofactor>
</comment>
<dbReference type="Pfam" id="PF00881">
    <property type="entry name" value="Nitroreductase"/>
    <property type="match status" value="1"/>
</dbReference>
<dbReference type="InterPro" id="IPR029479">
    <property type="entry name" value="Nitroreductase"/>
</dbReference>
<keyword evidence="1 5" id="KW-0285">Flavoprotein</keyword>
<dbReference type="InterPro" id="IPR050461">
    <property type="entry name" value="Nitroreductase_HadB/RutE"/>
</dbReference>
<dbReference type="RefSeq" id="WP_183750236.1">
    <property type="nucleotide sequence ID" value="NZ_JACICC010000001.1"/>
</dbReference>
<comment type="similarity">
    <text evidence="5">Belongs to the nitroreductase family. HadB/RutE subfamily.</text>
</comment>
<evidence type="ECO:0000256" key="5">
    <source>
        <dbReference type="HAMAP-Rule" id="MF_01204"/>
    </source>
</evidence>
<evidence type="ECO:0000256" key="1">
    <source>
        <dbReference type="ARBA" id="ARBA00022630"/>
    </source>
</evidence>
<evidence type="ECO:0000256" key="3">
    <source>
        <dbReference type="ARBA" id="ARBA00022857"/>
    </source>
</evidence>
<keyword evidence="3 5" id="KW-0521">NADP</keyword>
<dbReference type="AlphaFoldDB" id="A0A7W5Z1A2"/>
<dbReference type="InterPro" id="IPR000415">
    <property type="entry name" value="Nitroreductase-like"/>
</dbReference>
<dbReference type="Proteomes" id="UP000537592">
    <property type="component" value="Unassembled WGS sequence"/>
</dbReference>
<keyword evidence="5" id="KW-0520">NAD</keyword>
<keyword evidence="8" id="KW-1185">Reference proteome</keyword>
<dbReference type="EMBL" id="JACICC010000001">
    <property type="protein sequence ID" value="MBB3808208.1"/>
    <property type="molecule type" value="Genomic_DNA"/>
</dbReference>
<dbReference type="NCBIfam" id="NF003768">
    <property type="entry name" value="PRK05365.1"/>
    <property type="match status" value="1"/>
</dbReference>
<keyword evidence="2 5" id="KW-0288">FMN</keyword>
<comment type="caution">
    <text evidence="7">The sequence shown here is derived from an EMBL/GenBank/DDBJ whole genome shotgun (WGS) entry which is preliminary data.</text>
</comment>